<dbReference type="Proteomes" id="UP000544331">
    <property type="component" value="Unassembled WGS sequence"/>
</dbReference>
<dbReference type="OrthoDB" id="329835at2759"/>
<keyword evidence="2" id="KW-1185">Reference proteome</keyword>
<organism evidence="1 2">
    <name type="scientific">Fusarium mundagurra</name>
    <dbReference type="NCBI Taxonomy" id="1567541"/>
    <lineage>
        <taxon>Eukaryota</taxon>
        <taxon>Fungi</taxon>
        <taxon>Dikarya</taxon>
        <taxon>Ascomycota</taxon>
        <taxon>Pezizomycotina</taxon>
        <taxon>Sordariomycetes</taxon>
        <taxon>Hypocreomycetidae</taxon>
        <taxon>Hypocreales</taxon>
        <taxon>Nectriaceae</taxon>
        <taxon>Fusarium</taxon>
        <taxon>Fusarium fujikuroi species complex</taxon>
    </lineage>
</organism>
<comment type="caution">
    <text evidence="1">The sequence shown here is derived from an EMBL/GenBank/DDBJ whole genome shotgun (WGS) entry which is preliminary data.</text>
</comment>
<name>A0A8H5Y205_9HYPO</name>
<proteinExistence type="predicted"/>
<dbReference type="AlphaFoldDB" id="A0A8H5Y205"/>
<protein>
    <submittedName>
        <fullName evidence="1">Polyketide synthase</fullName>
    </submittedName>
</protein>
<gene>
    <name evidence="1" type="ORF">FMUND_12725</name>
</gene>
<evidence type="ECO:0000313" key="1">
    <source>
        <dbReference type="EMBL" id="KAF5704059.1"/>
    </source>
</evidence>
<sequence length="157" mass="17190">MTRKSSNFRPGFRSNVSLTDSPNRSLWKKVIRVAVFHNNGNATGTSGAATNDELKSFIAKTKKDASILSQADSAHFLAVEIGKKVFSFLLKPVEDLETSCLLSDLGMDLLVAIEVRQWWKTVFQSGISVLEMMGMGTLDVLGEHAAKGMLQAFHGKD</sequence>
<reference evidence="1 2" key="1">
    <citation type="submission" date="2020-05" db="EMBL/GenBank/DDBJ databases">
        <title>Identification and distribution of gene clusters putatively required for synthesis of sphingolipid metabolism inhibitors in phylogenetically diverse species of the filamentous fungus Fusarium.</title>
        <authorList>
            <person name="Kim H.-S."/>
            <person name="Busman M."/>
            <person name="Brown D.W."/>
            <person name="Divon H."/>
            <person name="Uhlig S."/>
            <person name="Proctor R.H."/>
        </authorList>
    </citation>
    <scope>NUCLEOTIDE SEQUENCE [LARGE SCALE GENOMIC DNA]</scope>
    <source>
        <strain evidence="1 2">NRRL 66235</strain>
    </source>
</reference>
<accession>A0A8H5Y205</accession>
<evidence type="ECO:0000313" key="2">
    <source>
        <dbReference type="Proteomes" id="UP000544331"/>
    </source>
</evidence>
<dbReference type="EMBL" id="JAAOAN010000532">
    <property type="protein sequence ID" value="KAF5704059.1"/>
    <property type="molecule type" value="Genomic_DNA"/>
</dbReference>